<reference evidence="7 8" key="1">
    <citation type="submission" date="2021-01" db="EMBL/GenBank/DDBJ databases">
        <title>Genome Sequencing of Type Strains.</title>
        <authorList>
            <person name="Lemaire J.F."/>
            <person name="Inderbitzin P."/>
            <person name="Collins S.B."/>
            <person name="Wespe N."/>
            <person name="Knight-Connoni V."/>
        </authorList>
    </citation>
    <scope>NUCLEOTIDE SEQUENCE [LARGE SCALE GENOMIC DNA]</scope>
    <source>
        <strain evidence="7 8">DSM 14730</strain>
    </source>
</reference>
<comment type="caution">
    <text evidence="7">The sequence shown here is derived from an EMBL/GenBank/DDBJ whole genome shotgun (WGS) entry which is preliminary data.</text>
</comment>
<evidence type="ECO:0000256" key="2">
    <source>
        <dbReference type="HAMAP-Rule" id="MF_01925"/>
    </source>
</evidence>
<organism evidence="7 8">
    <name type="scientific">Fictibacillus barbaricus</name>
    <dbReference type="NCBI Taxonomy" id="182136"/>
    <lineage>
        <taxon>Bacteria</taxon>
        <taxon>Bacillati</taxon>
        <taxon>Bacillota</taxon>
        <taxon>Bacilli</taxon>
        <taxon>Bacillales</taxon>
        <taxon>Fictibacillaceae</taxon>
        <taxon>Fictibacillus</taxon>
    </lineage>
</organism>
<comment type="similarity">
    <text evidence="1 2 4">Belongs to the pyrroline-5-carboxylate reductase family.</text>
</comment>
<keyword evidence="2 4" id="KW-0028">Amino-acid biosynthesis</keyword>
<evidence type="ECO:0000259" key="6">
    <source>
        <dbReference type="Pfam" id="PF14748"/>
    </source>
</evidence>
<dbReference type="Gene3D" id="1.10.3730.10">
    <property type="entry name" value="ProC C-terminal domain-like"/>
    <property type="match status" value="1"/>
</dbReference>
<evidence type="ECO:0000313" key="8">
    <source>
        <dbReference type="Proteomes" id="UP001319060"/>
    </source>
</evidence>
<evidence type="ECO:0000256" key="4">
    <source>
        <dbReference type="RuleBase" id="RU003903"/>
    </source>
</evidence>
<dbReference type="EMBL" id="JAFHKS010000044">
    <property type="protein sequence ID" value="MBN3547745.1"/>
    <property type="molecule type" value="Genomic_DNA"/>
</dbReference>
<comment type="pathway">
    <text evidence="2 4">Amino-acid biosynthesis; L-proline biosynthesis; L-proline from L-glutamate 5-semialdehyde: step 1/1.</text>
</comment>
<dbReference type="InterPro" id="IPR029036">
    <property type="entry name" value="P5CR_dimer"/>
</dbReference>
<comment type="catalytic activity">
    <reaction evidence="2 4">
        <text>L-proline + NADP(+) = (S)-1-pyrroline-5-carboxylate + NADPH + 2 H(+)</text>
        <dbReference type="Rhea" id="RHEA:14109"/>
        <dbReference type="ChEBI" id="CHEBI:15378"/>
        <dbReference type="ChEBI" id="CHEBI:17388"/>
        <dbReference type="ChEBI" id="CHEBI:57783"/>
        <dbReference type="ChEBI" id="CHEBI:58349"/>
        <dbReference type="ChEBI" id="CHEBI:60039"/>
        <dbReference type="EC" id="1.5.1.2"/>
    </reaction>
</comment>
<keyword evidence="2 4" id="KW-0641">Proline biosynthesis</keyword>
<dbReference type="RefSeq" id="WP_188402301.1">
    <property type="nucleotide sequence ID" value="NZ_BMCE01000001.1"/>
</dbReference>
<comment type="function">
    <text evidence="2">Catalyzes the reduction of 1-pyrroline-5-carboxylate (PCA) to L-proline.</text>
</comment>
<dbReference type="SUPFAM" id="SSF51735">
    <property type="entry name" value="NAD(P)-binding Rossmann-fold domains"/>
    <property type="match status" value="1"/>
</dbReference>
<comment type="catalytic activity">
    <reaction evidence="2">
        <text>L-proline + NAD(+) = (S)-1-pyrroline-5-carboxylate + NADH + 2 H(+)</text>
        <dbReference type="Rhea" id="RHEA:14105"/>
        <dbReference type="ChEBI" id="CHEBI:15378"/>
        <dbReference type="ChEBI" id="CHEBI:17388"/>
        <dbReference type="ChEBI" id="CHEBI:57540"/>
        <dbReference type="ChEBI" id="CHEBI:57945"/>
        <dbReference type="ChEBI" id="CHEBI:60039"/>
        <dbReference type="EC" id="1.5.1.2"/>
    </reaction>
</comment>
<evidence type="ECO:0000259" key="5">
    <source>
        <dbReference type="Pfam" id="PF03807"/>
    </source>
</evidence>
<comment type="subcellular location">
    <subcellularLocation>
        <location evidence="2">Cytoplasm</location>
    </subcellularLocation>
</comment>
<keyword evidence="8" id="KW-1185">Reference proteome</keyword>
<dbReference type="PANTHER" id="PTHR11645:SF49">
    <property type="entry name" value="PYRROLINE-5-CARBOXYLATE REDUCTASE 1"/>
    <property type="match status" value="1"/>
</dbReference>
<evidence type="ECO:0000256" key="3">
    <source>
        <dbReference type="NCBIfam" id="TIGR00112"/>
    </source>
</evidence>
<dbReference type="EC" id="1.5.1.2" evidence="2 3"/>
<dbReference type="PANTHER" id="PTHR11645">
    <property type="entry name" value="PYRROLINE-5-CARBOXYLATE REDUCTASE"/>
    <property type="match status" value="1"/>
</dbReference>
<dbReference type="SUPFAM" id="SSF48179">
    <property type="entry name" value="6-phosphogluconate dehydrogenase C-terminal domain-like"/>
    <property type="match status" value="1"/>
</dbReference>
<dbReference type="Gene3D" id="3.40.50.720">
    <property type="entry name" value="NAD(P)-binding Rossmann-like Domain"/>
    <property type="match status" value="1"/>
</dbReference>
<dbReference type="InterPro" id="IPR036291">
    <property type="entry name" value="NAD(P)-bd_dom_sf"/>
</dbReference>
<dbReference type="HAMAP" id="MF_01925">
    <property type="entry name" value="P5C_reductase"/>
    <property type="match status" value="1"/>
</dbReference>
<dbReference type="InterPro" id="IPR053790">
    <property type="entry name" value="P5CR-like_CS"/>
</dbReference>
<dbReference type="Pfam" id="PF14748">
    <property type="entry name" value="P5CR_dimer"/>
    <property type="match status" value="1"/>
</dbReference>
<dbReference type="GO" id="GO:0004735">
    <property type="term" value="F:pyrroline-5-carboxylate reductase activity"/>
    <property type="evidence" value="ECO:0007669"/>
    <property type="project" value="UniProtKB-EC"/>
</dbReference>
<feature type="domain" description="Pyrroline-5-carboxylate reductase catalytic N-terminal" evidence="5">
    <location>
        <begin position="6"/>
        <end position="102"/>
    </location>
</feature>
<feature type="domain" description="Pyrroline-5-carboxylate reductase dimerisation" evidence="6">
    <location>
        <begin position="165"/>
        <end position="269"/>
    </location>
</feature>
<protein>
    <recommendedName>
        <fullName evidence="2 3">Pyrroline-5-carboxylate reductase</fullName>
        <shortName evidence="2">P5C reductase</shortName>
        <shortName evidence="2">P5CR</shortName>
        <ecNumber evidence="2 3">1.5.1.2</ecNumber>
    </recommendedName>
    <alternativeName>
        <fullName evidence="2">PCA reductase</fullName>
    </alternativeName>
</protein>
<dbReference type="InterPro" id="IPR000304">
    <property type="entry name" value="Pyrroline-COOH_reductase"/>
</dbReference>
<dbReference type="NCBIfam" id="TIGR00112">
    <property type="entry name" value="proC"/>
    <property type="match status" value="1"/>
</dbReference>
<dbReference type="InterPro" id="IPR008927">
    <property type="entry name" value="6-PGluconate_DH-like_C_sf"/>
</dbReference>
<dbReference type="Pfam" id="PF03807">
    <property type="entry name" value="F420_oxidored"/>
    <property type="match status" value="1"/>
</dbReference>
<proteinExistence type="inferred from homology"/>
<evidence type="ECO:0000256" key="1">
    <source>
        <dbReference type="ARBA" id="ARBA00005525"/>
    </source>
</evidence>
<dbReference type="InterPro" id="IPR028939">
    <property type="entry name" value="P5C_Rdtase_cat_N"/>
</dbReference>
<accession>A0ABS2ZM34</accession>
<keyword evidence="2" id="KW-0963">Cytoplasm</keyword>
<gene>
    <name evidence="2 7" type="primary">proC</name>
    <name evidence="7" type="ORF">JYA64_20760</name>
</gene>
<name>A0ABS2ZM34_9BACL</name>
<sequence>MVEKERIAFIGAGAMAEAIMEGLIKTKKCNANLITIKNRNNTERVKELHYKYGVMPASTIEEAVTDADIIILAVKPKDAMDAVKGLKPFIRKNQLLISVMAGISTHTLTEWIKNENPLIRAMPNTSAAIGHSATALSAGRFATAEHVEKSLELFETIGTVTLVPEEKLHIVTGLSGSGPAYIYYVAEAMQKAAEELSLSHEEAKTLISQTLLGASLMLKQTSESPIELRKKVTSPGGTTEAGIGKLDQYQVQDAFLACIKKAVKRSEELGSVN</sequence>
<evidence type="ECO:0000313" key="7">
    <source>
        <dbReference type="EMBL" id="MBN3547745.1"/>
    </source>
</evidence>
<keyword evidence="2 4" id="KW-0560">Oxidoreductase</keyword>
<dbReference type="PIRSF" id="PIRSF000193">
    <property type="entry name" value="Pyrrol-5-carb_rd"/>
    <property type="match status" value="1"/>
</dbReference>
<keyword evidence="2 4" id="KW-0521">NADP</keyword>
<dbReference type="Proteomes" id="UP001319060">
    <property type="component" value="Unassembled WGS sequence"/>
</dbReference>
<dbReference type="PROSITE" id="PS00521">
    <property type="entry name" value="P5CR"/>
    <property type="match status" value="1"/>
</dbReference>